<feature type="domain" description="Surface-adhesin protein E-like" evidence="2">
    <location>
        <begin position="86"/>
        <end position="181"/>
    </location>
</feature>
<protein>
    <recommendedName>
        <fullName evidence="2">Surface-adhesin protein E-like domain-containing protein</fullName>
    </recommendedName>
</protein>
<organism evidence="3 4">
    <name type="scientific">Candidatus Viadribacter manganicus</name>
    <dbReference type="NCBI Taxonomy" id="1759059"/>
    <lineage>
        <taxon>Bacteria</taxon>
        <taxon>Pseudomonadati</taxon>
        <taxon>Pseudomonadota</taxon>
        <taxon>Alphaproteobacteria</taxon>
        <taxon>Hyphomonadales</taxon>
        <taxon>Hyphomonadaceae</taxon>
        <taxon>Candidatus Viadribacter</taxon>
    </lineage>
</organism>
<gene>
    <name evidence="3" type="ORF">ATE48_18760</name>
</gene>
<evidence type="ECO:0000313" key="3">
    <source>
        <dbReference type="EMBL" id="ANP47793.1"/>
    </source>
</evidence>
<dbReference type="InterPro" id="IPR031939">
    <property type="entry name" value="Adhesin_E-like"/>
</dbReference>
<dbReference type="Proteomes" id="UP000092498">
    <property type="component" value="Chromosome"/>
</dbReference>
<dbReference type="KEGG" id="cbot:ATE48_18760"/>
<evidence type="ECO:0000313" key="4">
    <source>
        <dbReference type="Proteomes" id="UP000092498"/>
    </source>
</evidence>
<sequence length="356" mass="38770">MLVNCTASGGGEMRPTMTMAAVACLLATMWVVPVSYAIDPTAARSEQAEERVRATAEPAATRRQPAERPVTREEIVTPPVDGYWQVTGNDAIAVFADQTTVRRDRELTRMWTVWVNRDIASAGDRYSQVLMEFECRGRSARLAQISTYSAMGESLVSENGTEGFSVPVPGTIFYHLTEAGCSDFREWPTRLAAARLQGVSDLVSWSDTYLFQQSPTTLQQGNAPQASRIGSALHRELTARVSGYLDITNNQLPRGRTVAPGGQDHVAALQPGGEVTIDVSMQQGVTYYAIGACDDDCKGLILEVLDATRHVVARDARNADFPRVRYTPSVSGAYQVRVILESCGLAPCYVGGRILQ</sequence>
<keyword evidence="4" id="KW-1185">Reference proteome</keyword>
<dbReference type="STRING" id="1759059.ATE48_18760"/>
<dbReference type="EMBL" id="CP013244">
    <property type="protein sequence ID" value="ANP47793.1"/>
    <property type="molecule type" value="Genomic_DNA"/>
</dbReference>
<proteinExistence type="predicted"/>
<accession>A0A1B1AML0</accession>
<evidence type="ECO:0000259" key="2">
    <source>
        <dbReference type="Pfam" id="PF16747"/>
    </source>
</evidence>
<feature type="region of interest" description="Disordered" evidence="1">
    <location>
        <begin position="43"/>
        <end position="70"/>
    </location>
</feature>
<evidence type="ECO:0000256" key="1">
    <source>
        <dbReference type="SAM" id="MobiDB-lite"/>
    </source>
</evidence>
<dbReference type="InParanoid" id="A0A1B1AML0"/>
<dbReference type="Pfam" id="PF16747">
    <property type="entry name" value="Adhesin_E"/>
    <property type="match status" value="1"/>
</dbReference>
<name>A0A1B1AML0_9PROT</name>
<dbReference type="AlphaFoldDB" id="A0A1B1AML0"/>
<reference evidence="3 4" key="1">
    <citation type="submission" date="2015-11" db="EMBL/GenBank/DDBJ databases">
        <title>Whole-Genome Sequence of Candidatus Oderbacter manganicum from the National Park Lower Oder Valley, Germany.</title>
        <authorList>
            <person name="Braun B."/>
            <person name="Liere K."/>
            <person name="Szewzyk U."/>
        </authorList>
    </citation>
    <scope>NUCLEOTIDE SEQUENCE [LARGE SCALE GENOMIC DNA]</scope>
    <source>
        <strain evidence="3 4">OTSz_A_272</strain>
    </source>
</reference>